<sequence length="944" mass="104645">MAFANLFSSLAAVNENETRPDRSDLIFRSKTEDGVGERKRKAQSQHRGSHKRRCYQTSTSFDTFRVDNVQTKGVQTKGCQRQRADSEDRGDCRKNNHSSKPGYNSTQNCKNHNYKTKQNCNVKQQQWKQANQQQHRNRMRNDNKDGRNFPKKDGRNDKDIRQEKPRFMTPEFMDQNALLVDGRLLCRHFLWGRCIKAEECQLEHVQGHNDLIKESCKFYIQGCCWKGESCPYMHNILLLVFSSTVLTSFRCFLIVFLYQESQSFPCKFFHRKGTCLHEENCKFSHDPLNEVTEKLLDEVLKQEKEHFELSKEAKQDSSEQPTSETGVVDANVDVLPQPLSFYNSTEAQTETNIHQEDEGGSVAAAEPHCSPSNTPNPHEPVSYSVEAVLGSQQSRTLSCFSKIAGSEESSSVSVHPVSSDTALGLVNQSEVPYSVDAVLRSRKSLNTFSFGSAPPPLTTHTASYTPGHVNPLRHPENKTKTIQNTRDVTNAFEENTSRSFSSHRDDTVLISDSTSDSSLTSEDPKTKDETLLKFQKSSEISSNEVKLELSSPVTEAETSGSSRTKEKASHPEICTRNTKPPKQPAHLKPDVSAPMSDSQSYSKAFSPSFNVCELKGGRVVPPSTPVETRAPAKVAVHHFATRRLTEILQKKPSALKRATLEDSSKIASKSEIQLSVGLNKTPNRLLSSLFANSLTDGVTPTSAAAPVCSQSLTKPQRAAGMEERKTSESFISLFAASLSGTPPFPRSSSQAAECTQQSHEQTSEPSANLKNKSDAVNQLVAPVSSQPESPGRSGQLQTDASSPRGSLLKTLFLHLKPYQDDKEQDSSQSIVCSDRFKQERSSTECVVLKQQQKSLSTEKTASLSADVRFPSRTSQSSSEPAGGSMVNCPGVTEPLVRKTGTHTLPFKPVTQRDSSLRGKRAHGNSTATPLKDLFKTLETPVFHK</sequence>
<feature type="zinc finger region" description="C3H1-type" evidence="6">
    <location>
        <begin position="260"/>
        <end position="288"/>
    </location>
</feature>
<reference evidence="9" key="2">
    <citation type="submission" date="2016-06" db="EMBL/GenBank/DDBJ databases">
        <title>The genome of a short-lived fish provides insights into sex chromosome evolution and the genetic control of aging.</title>
        <authorList>
            <person name="Reichwald K."/>
            <person name="Felder M."/>
            <person name="Petzold A."/>
            <person name="Koch P."/>
            <person name="Groth M."/>
            <person name="Platzer M."/>
        </authorList>
    </citation>
    <scope>NUCLEOTIDE SEQUENCE</scope>
    <source>
        <tissue evidence="9">Brain</tissue>
    </source>
</reference>
<dbReference type="GO" id="GO:0045892">
    <property type="term" value="P:negative regulation of DNA-templated transcription"/>
    <property type="evidence" value="ECO:0007669"/>
    <property type="project" value="InterPro"/>
</dbReference>
<feature type="zinc finger region" description="C3H1-type" evidence="6">
    <location>
        <begin position="210"/>
        <end position="237"/>
    </location>
</feature>
<feature type="region of interest" description="Disordered" evidence="7">
    <location>
        <begin position="357"/>
        <end position="378"/>
    </location>
</feature>
<feature type="domain" description="C3H1-type" evidence="8">
    <location>
        <begin position="260"/>
        <end position="288"/>
    </location>
</feature>
<accession>A0A1A8F635</accession>
<feature type="compositionally biased region" description="Basic and acidic residues" evidence="7">
    <location>
        <begin position="139"/>
        <end position="165"/>
    </location>
</feature>
<feature type="compositionally biased region" description="Basic and acidic residues" evidence="7">
    <location>
        <begin position="82"/>
        <end position="94"/>
    </location>
</feature>
<feature type="compositionally biased region" description="Polar residues" evidence="7">
    <location>
        <begin position="551"/>
        <end position="562"/>
    </location>
</feature>
<dbReference type="Gene3D" id="4.10.1000.10">
    <property type="entry name" value="Zinc finger, CCCH-type"/>
    <property type="match status" value="1"/>
</dbReference>
<feature type="region of interest" description="Disordered" evidence="7">
    <location>
        <begin position="307"/>
        <end position="328"/>
    </location>
</feature>
<dbReference type="InterPro" id="IPR045124">
    <property type="entry name" value="Su(sable)-like"/>
</dbReference>
<feature type="region of interest" description="Disordered" evidence="7">
    <location>
        <begin position="73"/>
        <end position="165"/>
    </location>
</feature>
<feature type="compositionally biased region" description="Basic residues" evidence="7">
    <location>
        <begin position="38"/>
        <end position="54"/>
    </location>
</feature>
<keyword evidence="2 6" id="KW-0479">Metal-binding</keyword>
<dbReference type="AlphaFoldDB" id="A0A1A8F635"/>
<feature type="compositionally biased region" description="Low complexity" evidence="7">
    <location>
        <begin position="124"/>
        <end position="134"/>
    </location>
</feature>
<feature type="region of interest" description="Disordered" evidence="7">
    <location>
        <begin position="856"/>
        <end position="887"/>
    </location>
</feature>
<protein>
    <recommendedName>
        <fullName evidence="8">C3H1-type domain-containing protein</fullName>
    </recommendedName>
</protein>
<feature type="compositionally biased region" description="Polar residues" evidence="7">
    <location>
        <begin position="746"/>
        <end position="776"/>
    </location>
</feature>
<evidence type="ECO:0000313" key="9">
    <source>
        <dbReference type="EMBL" id="SBQ54815.1"/>
    </source>
</evidence>
<feature type="compositionally biased region" description="Low complexity" evidence="7">
    <location>
        <begin position="508"/>
        <end position="521"/>
    </location>
</feature>
<feature type="region of interest" description="Disordered" evidence="7">
    <location>
        <begin position="904"/>
        <end position="930"/>
    </location>
</feature>
<gene>
    <name evidence="9" type="primary">CABZ01077452.1</name>
</gene>
<evidence type="ECO:0000256" key="6">
    <source>
        <dbReference type="PROSITE-ProRule" id="PRU00723"/>
    </source>
</evidence>
<feature type="region of interest" description="Disordered" evidence="7">
    <location>
        <begin position="538"/>
        <end position="599"/>
    </location>
</feature>
<feature type="compositionally biased region" description="Basic and acidic residues" evidence="7">
    <location>
        <begin position="28"/>
        <end position="37"/>
    </location>
</feature>
<dbReference type="SMART" id="SM00356">
    <property type="entry name" value="ZnF_C3H1"/>
    <property type="match status" value="3"/>
</dbReference>
<keyword evidence="4 6" id="KW-0863">Zinc-finger</keyword>
<feature type="region of interest" description="Disordered" evidence="7">
    <location>
        <begin position="493"/>
        <end position="526"/>
    </location>
</feature>
<feature type="region of interest" description="Disordered" evidence="7">
    <location>
        <begin position="28"/>
        <end position="56"/>
    </location>
</feature>
<evidence type="ECO:0000256" key="1">
    <source>
        <dbReference type="ARBA" id="ARBA00022553"/>
    </source>
</evidence>
<feature type="compositionally biased region" description="Polar residues" evidence="7">
    <location>
        <begin position="98"/>
        <end position="123"/>
    </location>
</feature>
<evidence type="ECO:0000256" key="3">
    <source>
        <dbReference type="ARBA" id="ARBA00022737"/>
    </source>
</evidence>
<keyword evidence="5 6" id="KW-0862">Zinc</keyword>
<evidence type="ECO:0000256" key="5">
    <source>
        <dbReference type="ARBA" id="ARBA00022833"/>
    </source>
</evidence>
<organism evidence="9">
    <name type="scientific">Nothobranchius korthausae</name>
    <dbReference type="NCBI Taxonomy" id="1143690"/>
    <lineage>
        <taxon>Eukaryota</taxon>
        <taxon>Metazoa</taxon>
        <taxon>Chordata</taxon>
        <taxon>Craniata</taxon>
        <taxon>Vertebrata</taxon>
        <taxon>Euteleostomi</taxon>
        <taxon>Actinopterygii</taxon>
        <taxon>Neopterygii</taxon>
        <taxon>Teleostei</taxon>
        <taxon>Neoteleostei</taxon>
        <taxon>Acanthomorphata</taxon>
        <taxon>Ovalentaria</taxon>
        <taxon>Atherinomorphae</taxon>
        <taxon>Cyprinodontiformes</taxon>
        <taxon>Nothobranchiidae</taxon>
        <taxon>Nothobranchius</taxon>
    </lineage>
</organism>
<dbReference type="InterPro" id="IPR054361">
    <property type="entry name" value="Znf-CCCH_ZC3H4/6/8"/>
</dbReference>
<feature type="domain" description="C3H1-type" evidence="8">
    <location>
        <begin position="210"/>
        <end position="237"/>
    </location>
</feature>
<dbReference type="GO" id="GO:0008270">
    <property type="term" value="F:zinc ion binding"/>
    <property type="evidence" value="ECO:0007669"/>
    <property type="project" value="UniProtKB-KW"/>
</dbReference>
<reference evidence="9" key="1">
    <citation type="submission" date="2016-05" db="EMBL/GenBank/DDBJ databases">
        <authorList>
            <person name="Lavstsen T."/>
            <person name="Jespersen J.S."/>
        </authorList>
    </citation>
    <scope>NUCLEOTIDE SEQUENCE</scope>
    <source>
        <tissue evidence="9">Brain</tissue>
    </source>
</reference>
<keyword evidence="3" id="KW-0677">Repeat</keyword>
<keyword evidence="1" id="KW-0597">Phosphoprotein</keyword>
<dbReference type="Pfam" id="PF22623">
    <property type="entry name" value="zf-CCCH_9"/>
    <property type="match status" value="1"/>
</dbReference>
<dbReference type="InterPro" id="IPR036855">
    <property type="entry name" value="Znf_CCCH_sf"/>
</dbReference>
<evidence type="ECO:0000256" key="4">
    <source>
        <dbReference type="ARBA" id="ARBA00022771"/>
    </source>
</evidence>
<dbReference type="PROSITE" id="PS50103">
    <property type="entry name" value="ZF_C3H1"/>
    <property type="match status" value="2"/>
</dbReference>
<name>A0A1A8F635_9TELE</name>
<dbReference type="SUPFAM" id="SSF90229">
    <property type="entry name" value="CCCH zinc finger"/>
    <property type="match status" value="2"/>
</dbReference>
<feature type="region of interest" description="Disordered" evidence="7">
    <location>
        <begin position="741"/>
        <end position="803"/>
    </location>
</feature>
<dbReference type="GO" id="GO:0003723">
    <property type="term" value="F:RNA binding"/>
    <property type="evidence" value="ECO:0007669"/>
    <property type="project" value="InterPro"/>
</dbReference>
<feature type="compositionally biased region" description="Basic and acidic residues" evidence="7">
    <location>
        <begin position="307"/>
        <end position="317"/>
    </location>
</feature>
<dbReference type="GO" id="GO:0005634">
    <property type="term" value="C:nucleus"/>
    <property type="evidence" value="ECO:0007669"/>
    <property type="project" value="TreeGrafter"/>
</dbReference>
<evidence type="ECO:0000256" key="7">
    <source>
        <dbReference type="SAM" id="MobiDB-lite"/>
    </source>
</evidence>
<dbReference type="PANTHER" id="PTHR13119:SF12">
    <property type="entry name" value="PROTEIN SUPPRESSOR OF SABLE"/>
    <property type="match status" value="1"/>
</dbReference>
<evidence type="ECO:0000256" key="2">
    <source>
        <dbReference type="ARBA" id="ARBA00022723"/>
    </source>
</evidence>
<feature type="compositionally biased region" description="Polar residues" evidence="7">
    <location>
        <begin position="783"/>
        <end position="803"/>
    </location>
</feature>
<dbReference type="EMBL" id="HAEB01008288">
    <property type="protein sequence ID" value="SBQ54815.1"/>
    <property type="molecule type" value="Transcribed_RNA"/>
</dbReference>
<dbReference type="InterPro" id="IPR000571">
    <property type="entry name" value="Znf_CCCH"/>
</dbReference>
<dbReference type="PANTHER" id="PTHR13119">
    <property type="entry name" value="ZINC FINGER CCCH DOMAIN-CONTAINING PROTEI"/>
    <property type="match status" value="1"/>
</dbReference>
<proteinExistence type="predicted"/>
<evidence type="ECO:0000259" key="8">
    <source>
        <dbReference type="PROSITE" id="PS50103"/>
    </source>
</evidence>